<protein>
    <submittedName>
        <fullName evidence="1">Uncharacterized protein</fullName>
    </submittedName>
</protein>
<sequence>MEDHVRAKHPRQCRAAECKRRINSYAGWKHHYRASPHHPHCGACGEGFEYREEVDVVRTPLRPPHKVSPISGGTYAWNVSTNPWFTRPPKIWSGRLREIRGSRTHRRLEPRQTLRLVEDPSRPQKLIIASMGLSHPARLTRSMQPRVCVYEAFHRNGVCRVCSVSSPARMGTSSRVSRRAHSIRISTRRVFCKTRNDFLGTFDCPPCGGCPYG</sequence>
<reference evidence="1 2" key="1">
    <citation type="journal article" date="2016" name="Mol. Biol. Evol.">
        <title>Comparative Genomics of Early-Diverging Mushroom-Forming Fungi Provides Insights into the Origins of Lignocellulose Decay Capabilities.</title>
        <authorList>
            <person name="Nagy L.G."/>
            <person name="Riley R."/>
            <person name="Tritt A."/>
            <person name="Adam C."/>
            <person name="Daum C."/>
            <person name="Floudas D."/>
            <person name="Sun H."/>
            <person name="Yadav J.S."/>
            <person name="Pangilinan J."/>
            <person name="Larsson K.H."/>
            <person name="Matsuura K."/>
            <person name="Barry K."/>
            <person name="Labutti K."/>
            <person name="Kuo R."/>
            <person name="Ohm R.A."/>
            <person name="Bhattacharya S.S."/>
            <person name="Shirouzu T."/>
            <person name="Yoshinaga Y."/>
            <person name="Martin F.M."/>
            <person name="Grigoriev I.V."/>
            <person name="Hibbett D.S."/>
        </authorList>
    </citation>
    <scope>NUCLEOTIDE SEQUENCE [LARGE SCALE GENOMIC DNA]</scope>
    <source>
        <strain evidence="1 2">CBS 109695</strain>
    </source>
</reference>
<dbReference type="AlphaFoldDB" id="A0A165X148"/>
<dbReference type="Proteomes" id="UP000076532">
    <property type="component" value="Unassembled WGS sequence"/>
</dbReference>
<dbReference type="EMBL" id="KV417731">
    <property type="protein sequence ID" value="KZP08090.1"/>
    <property type="molecule type" value="Genomic_DNA"/>
</dbReference>
<proteinExistence type="predicted"/>
<name>A0A165X148_9AGAM</name>
<accession>A0A165X148</accession>
<evidence type="ECO:0000313" key="2">
    <source>
        <dbReference type="Proteomes" id="UP000076532"/>
    </source>
</evidence>
<organism evidence="1 2">
    <name type="scientific">Athelia psychrophila</name>
    <dbReference type="NCBI Taxonomy" id="1759441"/>
    <lineage>
        <taxon>Eukaryota</taxon>
        <taxon>Fungi</taxon>
        <taxon>Dikarya</taxon>
        <taxon>Basidiomycota</taxon>
        <taxon>Agaricomycotina</taxon>
        <taxon>Agaricomycetes</taxon>
        <taxon>Agaricomycetidae</taxon>
        <taxon>Atheliales</taxon>
        <taxon>Atheliaceae</taxon>
        <taxon>Athelia</taxon>
    </lineage>
</organism>
<evidence type="ECO:0000313" key="1">
    <source>
        <dbReference type="EMBL" id="KZP08090.1"/>
    </source>
</evidence>
<gene>
    <name evidence="1" type="ORF">FIBSPDRAFT_269876</name>
</gene>
<keyword evidence="2" id="KW-1185">Reference proteome</keyword>